<gene>
    <name evidence="1" type="ORF">AD951_02015</name>
</gene>
<dbReference type="OrthoDB" id="5077820at2"/>
<name>A0A149USP0_9PROT</name>
<dbReference type="RefSeq" id="WP_156477990.1">
    <property type="nucleotide sequence ID" value="NZ_LHZX01000199.1"/>
</dbReference>
<reference evidence="1 2" key="1">
    <citation type="submission" date="2015-06" db="EMBL/GenBank/DDBJ databases">
        <title>Improved classification and identification of acetic acid bacteria using matrix-assisted laser desorption/ionization time-of-flight mass spectrometry; Gluconobacter nephelii and Gluconobacter uchimurae are later heterotypic synonyms of Gluconobacter japonicus and Gluconobacter oxydans, respectively.</title>
        <authorList>
            <person name="Li L."/>
            <person name="Cleenwerck I."/>
            <person name="De Vuyst L."/>
            <person name="Vandamme P."/>
        </authorList>
    </citation>
    <scope>NUCLEOTIDE SEQUENCE [LARGE SCALE GENOMIC DNA]</scope>
    <source>
        <strain evidence="1 2">LMG 1699</strain>
    </source>
</reference>
<dbReference type="PATRIC" id="fig|178901.14.peg.3134"/>
<proteinExistence type="predicted"/>
<sequence length="374" mass="42457">MTDVPVRDYIALIRQAYSARGGIDGQRDAIKTTTAKRIRDRMVNDIRHGAILPPIVIGAVVDNQRFNSFPLSGEYGIRDIIPDDTLSSLAIIDGMQRTTAIIEALDGHEAVLERSLRVEFWLTKSVRAMVYRMLVLNTGQVPWTLARQLTVVYAPLIQEIRENVPDLDRIFDPDRPGRRVGPAQYASDTLVELYLAFSLRKTSIDTKEALSEEFSRQDFVENVSRSHFQAQFYSCLRVMVDLDKAFSRFDPDAGVTVRYTRGKSVFDSQPARIGFVTAVAHYTLGRPGIDRTEQQVAERLDQISQKARELTHRLNADTSEAVGRFLALDVLRELLDVRSGQVGRFERSVFFEAFKALIDERFEVASMEPCWRAH</sequence>
<organism evidence="1 2">
    <name type="scientific">Acetobacter malorum</name>
    <dbReference type="NCBI Taxonomy" id="178901"/>
    <lineage>
        <taxon>Bacteria</taxon>
        <taxon>Pseudomonadati</taxon>
        <taxon>Pseudomonadota</taxon>
        <taxon>Alphaproteobacteria</taxon>
        <taxon>Acetobacterales</taxon>
        <taxon>Acetobacteraceae</taxon>
        <taxon>Acetobacter</taxon>
    </lineage>
</organism>
<dbReference type="AlphaFoldDB" id="A0A149USP0"/>
<evidence type="ECO:0000313" key="1">
    <source>
        <dbReference type="EMBL" id="KXV70938.1"/>
    </source>
</evidence>
<evidence type="ECO:0000313" key="2">
    <source>
        <dbReference type="Proteomes" id="UP000075377"/>
    </source>
</evidence>
<protein>
    <recommendedName>
        <fullName evidence="3">DUF262 domain-containing protein</fullName>
    </recommendedName>
</protein>
<comment type="caution">
    <text evidence="1">The sequence shown here is derived from an EMBL/GenBank/DDBJ whole genome shotgun (WGS) entry which is preliminary data.</text>
</comment>
<evidence type="ECO:0008006" key="3">
    <source>
        <dbReference type="Google" id="ProtNLM"/>
    </source>
</evidence>
<dbReference type="Proteomes" id="UP000075377">
    <property type="component" value="Unassembled WGS sequence"/>
</dbReference>
<accession>A0A149USP0</accession>
<dbReference type="EMBL" id="LHZX01000199">
    <property type="protein sequence ID" value="KXV70938.1"/>
    <property type="molecule type" value="Genomic_DNA"/>
</dbReference>